<dbReference type="Gene3D" id="1.10.150.290">
    <property type="entry name" value="S-adenosyl-L-methionine-dependent methyltransferases"/>
    <property type="match status" value="1"/>
</dbReference>
<feature type="region of interest" description="Disordered" evidence="3">
    <location>
        <begin position="42"/>
        <end position="71"/>
    </location>
</feature>
<evidence type="ECO:0000256" key="3">
    <source>
        <dbReference type="SAM" id="MobiDB-lite"/>
    </source>
</evidence>
<evidence type="ECO:0000313" key="6">
    <source>
        <dbReference type="Proteomes" id="UP000813461"/>
    </source>
</evidence>
<gene>
    <name evidence="5" type="ORF">FB567DRAFT_541286</name>
</gene>
<keyword evidence="6" id="KW-1185">Reference proteome</keyword>
<dbReference type="PANTHER" id="PTHR43861:SF1">
    <property type="entry name" value="TRANS-ACONITATE 2-METHYLTRANSFERASE"/>
    <property type="match status" value="1"/>
</dbReference>
<dbReference type="InterPro" id="IPR023149">
    <property type="entry name" value="Trans_acon_MeTrfase_C"/>
</dbReference>
<dbReference type="CDD" id="cd02440">
    <property type="entry name" value="AdoMet_MTases"/>
    <property type="match status" value="1"/>
</dbReference>
<feature type="compositionally biased region" description="Basic residues" evidence="3">
    <location>
        <begin position="45"/>
        <end position="56"/>
    </location>
</feature>
<dbReference type="AlphaFoldDB" id="A0A8K0QSM0"/>
<dbReference type="Proteomes" id="UP000813461">
    <property type="component" value="Unassembled WGS sequence"/>
</dbReference>
<dbReference type="EMBL" id="JAGMVJ010000032">
    <property type="protein sequence ID" value="KAH7068558.1"/>
    <property type="molecule type" value="Genomic_DNA"/>
</dbReference>
<dbReference type="Pfam" id="PF13649">
    <property type="entry name" value="Methyltransf_25"/>
    <property type="match status" value="1"/>
</dbReference>
<dbReference type="Gene3D" id="3.40.50.150">
    <property type="entry name" value="Vaccinia Virus protein VP39"/>
    <property type="match status" value="1"/>
</dbReference>
<evidence type="ECO:0000256" key="2">
    <source>
        <dbReference type="ARBA" id="ARBA00022679"/>
    </source>
</evidence>
<comment type="caution">
    <text evidence="5">The sequence shown here is derived from an EMBL/GenBank/DDBJ whole genome shotgun (WGS) entry which is preliminary data.</text>
</comment>
<feature type="compositionally biased region" description="Polar residues" evidence="3">
    <location>
        <begin position="57"/>
        <end position="71"/>
    </location>
</feature>
<evidence type="ECO:0000259" key="4">
    <source>
        <dbReference type="Pfam" id="PF13649"/>
    </source>
</evidence>
<proteinExistence type="predicted"/>
<dbReference type="PANTHER" id="PTHR43861">
    <property type="entry name" value="TRANS-ACONITATE 2-METHYLTRANSFERASE-RELATED"/>
    <property type="match status" value="1"/>
</dbReference>
<reference evidence="5" key="1">
    <citation type="journal article" date="2021" name="Nat. Commun.">
        <title>Genetic determinants of endophytism in the Arabidopsis root mycobiome.</title>
        <authorList>
            <person name="Mesny F."/>
            <person name="Miyauchi S."/>
            <person name="Thiergart T."/>
            <person name="Pickel B."/>
            <person name="Atanasova L."/>
            <person name="Karlsson M."/>
            <person name="Huettel B."/>
            <person name="Barry K.W."/>
            <person name="Haridas S."/>
            <person name="Chen C."/>
            <person name="Bauer D."/>
            <person name="Andreopoulos W."/>
            <person name="Pangilinan J."/>
            <person name="LaButti K."/>
            <person name="Riley R."/>
            <person name="Lipzen A."/>
            <person name="Clum A."/>
            <person name="Drula E."/>
            <person name="Henrissat B."/>
            <person name="Kohler A."/>
            <person name="Grigoriev I.V."/>
            <person name="Martin F.M."/>
            <person name="Hacquard S."/>
        </authorList>
    </citation>
    <scope>NUCLEOTIDE SEQUENCE</scope>
    <source>
        <strain evidence="5">MPI-SDFR-AT-0120</strain>
    </source>
</reference>
<accession>A0A8K0QSM0</accession>
<dbReference type="GO" id="GO:0030798">
    <property type="term" value="F:trans-aconitate 2-methyltransferase activity"/>
    <property type="evidence" value="ECO:0007669"/>
    <property type="project" value="InterPro"/>
</dbReference>
<dbReference type="OrthoDB" id="66144at2759"/>
<keyword evidence="1" id="KW-0489">Methyltransferase</keyword>
<dbReference type="GO" id="GO:0032259">
    <property type="term" value="P:methylation"/>
    <property type="evidence" value="ECO:0007669"/>
    <property type="project" value="UniProtKB-KW"/>
</dbReference>
<sequence>MLQHCTRPRIPTRLPPSRVPPQHRYFSVPSNRSTINLNPFNSTGLKHKPLPHKSTRHLTTSPPTMSSPQKDWSANQYLKFRTERTRPVYDLVSQITPLLLAPTTSTSSSSQITRKLRIHDLGCGPGNSTQVLYDTFPGARITGMDSSADMLSKANATFSKLQNGDVDFIQADLATYTLPNETTDLVFSNAAFHWLPSPHRIPTLTRLFTSLPQSGVIAIQMPDNYHAPTHTLMRLTASLPGTPWSSYFANTRIGDISDPTRPDLDPIESPGEFYNALSPLATGVNVWRTEYMHVLDDARGIVEWVKGTGLQPYLNRIGDDEGARRGFLEEYERRLKEAYPVLGDGKVMLGYPRLFVVAVRK</sequence>
<evidence type="ECO:0000313" key="5">
    <source>
        <dbReference type="EMBL" id="KAH7068558.1"/>
    </source>
</evidence>
<protein>
    <submittedName>
        <fullName evidence="5">Trans-aconitate 2-methyltransferase</fullName>
    </submittedName>
</protein>
<evidence type="ECO:0000256" key="1">
    <source>
        <dbReference type="ARBA" id="ARBA00022603"/>
    </source>
</evidence>
<name>A0A8K0QSM0_9PLEO</name>
<feature type="domain" description="Methyltransferase" evidence="4">
    <location>
        <begin position="119"/>
        <end position="214"/>
    </location>
</feature>
<organism evidence="5 6">
    <name type="scientific">Paraphoma chrysanthemicola</name>
    <dbReference type="NCBI Taxonomy" id="798071"/>
    <lineage>
        <taxon>Eukaryota</taxon>
        <taxon>Fungi</taxon>
        <taxon>Dikarya</taxon>
        <taxon>Ascomycota</taxon>
        <taxon>Pezizomycotina</taxon>
        <taxon>Dothideomycetes</taxon>
        <taxon>Pleosporomycetidae</taxon>
        <taxon>Pleosporales</taxon>
        <taxon>Pleosporineae</taxon>
        <taxon>Phaeosphaeriaceae</taxon>
        <taxon>Paraphoma</taxon>
    </lineage>
</organism>
<dbReference type="SUPFAM" id="SSF53335">
    <property type="entry name" value="S-adenosyl-L-methionine-dependent methyltransferases"/>
    <property type="match status" value="1"/>
</dbReference>
<feature type="region of interest" description="Disordered" evidence="3">
    <location>
        <begin position="1"/>
        <end position="24"/>
    </location>
</feature>
<dbReference type="InterPro" id="IPR041698">
    <property type="entry name" value="Methyltransf_25"/>
</dbReference>
<dbReference type="InterPro" id="IPR029063">
    <property type="entry name" value="SAM-dependent_MTases_sf"/>
</dbReference>
<keyword evidence="2" id="KW-0808">Transferase</keyword>